<gene>
    <name evidence="2" type="ORF">Ciccas_013732</name>
</gene>
<proteinExistence type="predicted"/>
<feature type="region of interest" description="Disordered" evidence="1">
    <location>
        <begin position="1"/>
        <end position="25"/>
    </location>
</feature>
<reference evidence="2 3" key="1">
    <citation type="submission" date="2024-11" db="EMBL/GenBank/DDBJ databases">
        <title>Adaptive evolution of stress response genes in parasites aligns with host niche diversity.</title>
        <authorList>
            <person name="Hahn C."/>
            <person name="Resl P."/>
        </authorList>
    </citation>
    <scope>NUCLEOTIDE SEQUENCE [LARGE SCALE GENOMIC DNA]</scope>
    <source>
        <strain evidence="2">EGGRZ-B1_66</strain>
        <tissue evidence="2">Body</tissue>
    </source>
</reference>
<evidence type="ECO:0000313" key="2">
    <source>
        <dbReference type="EMBL" id="KAL3307749.1"/>
    </source>
</evidence>
<dbReference type="AlphaFoldDB" id="A0ABD2PKL2"/>
<protein>
    <submittedName>
        <fullName evidence="2">Uncharacterized protein</fullName>
    </submittedName>
</protein>
<sequence length="153" mass="17766">MHLASEKHAKNLQNQTASSASTSAVPKVITIDVTDDSANKRPLELLQPPAKKSKWANQKIDTFCTQKGREERRTELDELLCRWLYKDTSQTFSTVDNEDFRKFIAKLDPIYEANMPNRRNMAEDRLDTTYRNLKVQLQNDFKNTDGKIDEEEK</sequence>
<dbReference type="EMBL" id="JBJKFK010006594">
    <property type="protein sequence ID" value="KAL3307749.1"/>
    <property type="molecule type" value="Genomic_DNA"/>
</dbReference>
<evidence type="ECO:0000256" key="1">
    <source>
        <dbReference type="SAM" id="MobiDB-lite"/>
    </source>
</evidence>
<dbReference type="Proteomes" id="UP001626550">
    <property type="component" value="Unassembled WGS sequence"/>
</dbReference>
<comment type="caution">
    <text evidence="2">The sequence shown here is derived from an EMBL/GenBank/DDBJ whole genome shotgun (WGS) entry which is preliminary data.</text>
</comment>
<accession>A0ABD2PKL2</accession>
<keyword evidence="3" id="KW-1185">Reference proteome</keyword>
<name>A0ABD2PKL2_9PLAT</name>
<organism evidence="2 3">
    <name type="scientific">Cichlidogyrus casuarinus</name>
    <dbReference type="NCBI Taxonomy" id="1844966"/>
    <lineage>
        <taxon>Eukaryota</taxon>
        <taxon>Metazoa</taxon>
        <taxon>Spiralia</taxon>
        <taxon>Lophotrochozoa</taxon>
        <taxon>Platyhelminthes</taxon>
        <taxon>Monogenea</taxon>
        <taxon>Monopisthocotylea</taxon>
        <taxon>Dactylogyridea</taxon>
        <taxon>Ancyrocephalidae</taxon>
        <taxon>Cichlidogyrus</taxon>
    </lineage>
</organism>
<evidence type="ECO:0000313" key="3">
    <source>
        <dbReference type="Proteomes" id="UP001626550"/>
    </source>
</evidence>